<sequence>MIKLIDTLSYHNQLRAISPMWKSGFAVVMLLLSYVTHPAVQIILTVWMAIWTIGYARIPMKNYFLITGAACLFFVASLPAMIIEIRPLYENVRTSNVIISYPFLSWSAFVTSSGIVLAGKLFIRILASLSCMTFLMFSTPFSELLQVMKKVRVPSLVLEIMLIMYRFLFILSEIAHDMYVAQRSRGGQTGFRNRLKDTAILIVRMFIKTMQRYKALSDGLLSRGFTDIIQMAPYQAKPIPRRYKVESCIGVALLLLLEIWLRWGNIA</sequence>
<evidence type="ECO:0000256" key="1">
    <source>
        <dbReference type="ARBA" id="ARBA00004651"/>
    </source>
</evidence>
<dbReference type="GO" id="GO:0043190">
    <property type="term" value="C:ATP-binding cassette (ABC) transporter complex"/>
    <property type="evidence" value="ECO:0007669"/>
    <property type="project" value="InterPro"/>
</dbReference>
<dbReference type="PANTHER" id="PTHR43723">
    <property type="entry name" value="COBALT TRANSPORT PROTEIN CBIQ"/>
    <property type="match status" value="1"/>
</dbReference>
<reference evidence="7" key="1">
    <citation type="submission" date="2020-02" db="EMBL/GenBank/DDBJ databases">
        <authorList>
            <person name="Shen X.-R."/>
            <person name="Zhang Y.-X."/>
        </authorList>
    </citation>
    <scope>NUCLEOTIDE SEQUENCE</scope>
    <source>
        <strain evidence="7">SYP-B3998</strain>
    </source>
</reference>
<dbReference type="EMBL" id="JAAIKC010000001">
    <property type="protein sequence ID" value="NEW04456.1"/>
    <property type="molecule type" value="Genomic_DNA"/>
</dbReference>
<dbReference type="NCBIfam" id="TIGR02454">
    <property type="entry name" value="ECF_T_CbiQ"/>
    <property type="match status" value="1"/>
</dbReference>
<comment type="subcellular location">
    <subcellularLocation>
        <location evidence="1">Cell membrane</location>
        <topology evidence="1">Multi-pass membrane protein</topology>
    </subcellularLocation>
</comment>
<evidence type="ECO:0000256" key="5">
    <source>
        <dbReference type="ARBA" id="ARBA00023136"/>
    </source>
</evidence>
<dbReference type="AlphaFoldDB" id="A0A6G3ZQH0"/>
<name>A0A6G3ZQH0_9BACL</name>
<dbReference type="PANTHER" id="PTHR43723:SF1">
    <property type="entry name" value="COBALT TRANSPORT PROTEIN CBIQ"/>
    <property type="match status" value="1"/>
</dbReference>
<gene>
    <name evidence="7" type="primary">cbiQ</name>
    <name evidence="7" type="ORF">GK047_00260</name>
</gene>
<protein>
    <submittedName>
        <fullName evidence="7">Cobalt ECF transporter T component CbiQ</fullName>
    </submittedName>
</protein>
<keyword evidence="4 6" id="KW-1133">Transmembrane helix</keyword>
<accession>A0A6G3ZQH0</accession>
<evidence type="ECO:0000256" key="2">
    <source>
        <dbReference type="ARBA" id="ARBA00022475"/>
    </source>
</evidence>
<dbReference type="RefSeq" id="WP_163940056.1">
    <property type="nucleotide sequence ID" value="NZ_JAAIKC010000001.1"/>
</dbReference>
<proteinExistence type="predicted"/>
<dbReference type="GO" id="GO:0006824">
    <property type="term" value="P:cobalt ion transport"/>
    <property type="evidence" value="ECO:0007669"/>
    <property type="project" value="InterPro"/>
</dbReference>
<evidence type="ECO:0000256" key="4">
    <source>
        <dbReference type="ARBA" id="ARBA00022989"/>
    </source>
</evidence>
<comment type="caution">
    <text evidence="7">The sequence shown here is derived from an EMBL/GenBank/DDBJ whole genome shotgun (WGS) entry which is preliminary data.</text>
</comment>
<evidence type="ECO:0000256" key="3">
    <source>
        <dbReference type="ARBA" id="ARBA00022692"/>
    </source>
</evidence>
<feature type="transmembrane region" description="Helical" evidence="6">
    <location>
        <begin position="98"/>
        <end position="118"/>
    </location>
</feature>
<feature type="transmembrane region" description="Helical" evidence="6">
    <location>
        <begin position="63"/>
        <end position="83"/>
    </location>
</feature>
<dbReference type="InterPro" id="IPR003339">
    <property type="entry name" value="ABC/ECF_trnsptr_transmembrane"/>
</dbReference>
<keyword evidence="5 6" id="KW-0472">Membrane</keyword>
<dbReference type="CDD" id="cd16914">
    <property type="entry name" value="EcfT"/>
    <property type="match status" value="1"/>
</dbReference>
<feature type="transmembrane region" description="Helical" evidence="6">
    <location>
        <begin position="153"/>
        <end position="175"/>
    </location>
</feature>
<evidence type="ECO:0000313" key="7">
    <source>
        <dbReference type="EMBL" id="NEW04456.1"/>
    </source>
</evidence>
<dbReference type="InterPro" id="IPR012809">
    <property type="entry name" value="ECF_CbiQ"/>
</dbReference>
<organism evidence="7">
    <name type="scientific">Paenibacillus sp. SYP-B3998</name>
    <dbReference type="NCBI Taxonomy" id="2678564"/>
    <lineage>
        <taxon>Bacteria</taxon>
        <taxon>Bacillati</taxon>
        <taxon>Bacillota</taxon>
        <taxon>Bacilli</taxon>
        <taxon>Bacillales</taxon>
        <taxon>Paenibacillaceae</taxon>
        <taxon>Paenibacillus</taxon>
    </lineage>
</organism>
<feature type="transmembrane region" description="Helical" evidence="6">
    <location>
        <begin position="25"/>
        <end position="51"/>
    </location>
</feature>
<evidence type="ECO:0000256" key="6">
    <source>
        <dbReference type="SAM" id="Phobius"/>
    </source>
</evidence>
<dbReference type="InterPro" id="IPR052770">
    <property type="entry name" value="Cobalt_transport_CbiQ"/>
</dbReference>
<keyword evidence="3 6" id="KW-0812">Transmembrane</keyword>
<dbReference type="Pfam" id="PF02361">
    <property type="entry name" value="CbiQ"/>
    <property type="match status" value="1"/>
</dbReference>
<feature type="transmembrane region" description="Helical" evidence="6">
    <location>
        <begin position="125"/>
        <end position="141"/>
    </location>
</feature>
<keyword evidence="2" id="KW-1003">Cell membrane</keyword>